<organism evidence="2 3">
    <name type="scientific">Trifolium medium</name>
    <dbReference type="NCBI Taxonomy" id="97028"/>
    <lineage>
        <taxon>Eukaryota</taxon>
        <taxon>Viridiplantae</taxon>
        <taxon>Streptophyta</taxon>
        <taxon>Embryophyta</taxon>
        <taxon>Tracheophyta</taxon>
        <taxon>Spermatophyta</taxon>
        <taxon>Magnoliopsida</taxon>
        <taxon>eudicotyledons</taxon>
        <taxon>Gunneridae</taxon>
        <taxon>Pentapetalae</taxon>
        <taxon>rosids</taxon>
        <taxon>fabids</taxon>
        <taxon>Fabales</taxon>
        <taxon>Fabaceae</taxon>
        <taxon>Papilionoideae</taxon>
        <taxon>50 kb inversion clade</taxon>
        <taxon>NPAAA clade</taxon>
        <taxon>Hologalegina</taxon>
        <taxon>IRL clade</taxon>
        <taxon>Trifolieae</taxon>
        <taxon>Trifolium</taxon>
    </lineage>
</organism>
<dbReference type="EMBL" id="LXQA010009198">
    <property type="protein sequence ID" value="MCH85822.1"/>
    <property type="molecule type" value="Genomic_DNA"/>
</dbReference>
<evidence type="ECO:0000313" key="2">
    <source>
        <dbReference type="EMBL" id="MCH85822.1"/>
    </source>
</evidence>
<comment type="caution">
    <text evidence="2">The sequence shown here is derived from an EMBL/GenBank/DDBJ whole genome shotgun (WGS) entry which is preliminary data.</text>
</comment>
<sequence>SSKQYDPDFASTRESVLQVLGNLKAVHSYFDVFSTKTNQDDMELEEAELELDIIQKERALPGQVEDSKDRNQITSLPSSGKDVSRLQQIRECIRTLEKSKLKEDILARRQKKLLIRHDRQKYLEEAALREAEILQELDRY</sequence>
<dbReference type="PANTHER" id="PTHR35833:SF1">
    <property type="entry name" value="GALACTOSE-BINDING DOMAIN-CONTAINING PROTEIN"/>
    <property type="match status" value="1"/>
</dbReference>
<evidence type="ECO:0000313" key="3">
    <source>
        <dbReference type="Proteomes" id="UP000265520"/>
    </source>
</evidence>
<dbReference type="AlphaFoldDB" id="A0A392ME95"/>
<feature type="compositionally biased region" description="Basic and acidic residues" evidence="1">
    <location>
        <begin position="60"/>
        <end position="71"/>
    </location>
</feature>
<proteinExistence type="predicted"/>
<gene>
    <name evidence="2" type="ORF">A2U01_0006673</name>
</gene>
<dbReference type="PANTHER" id="PTHR35833">
    <property type="entry name" value="GALACTOSE-BINDING DOMAIN-LIKE, ARMADILLO-TYPE FOLD PROTEIN-RELATED"/>
    <property type="match status" value="1"/>
</dbReference>
<feature type="non-terminal residue" evidence="2">
    <location>
        <position position="1"/>
    </location>
</feature>
<accession>A0A392ME95</accession>
<reference evidence="2 3" key="1">
    <citation type="journal article" date="2018" name="Front. Plant Sci.">
        <title>Red Clover (Trifolium pratense) and Zigzag Clover (T. medium) - A Picture of Genomic Similarities and Differences.</title>
        <authorList>
            <person name="Dluhosova J."/>
            <person name="Istvanek J."/>
            <person name="Nedelnik J."/>
            <person name="Repkova J."/>
        </authorList>
    </citation>
    <scope>NUCLEOTIDE SEQUENCE [LARGE SCALE GENOMIC DNA]</scope>
    <source>
        <strain evidence="3">cv. 10/8</strain>
        <tissue evidence="2">Leaf</tissue>
    </source>
</reference>
<protein>
    <submittedName>
        <fullName evidence="2">Uncharacterized protein</fullName>
    </submittedName>
</protein>
<dbReference type="Proteomes" id="UP000265520">
    <property type="component" value="Unassembled WGS sequence"/>
</dbReference>
<keyword evidence="3" id="KW-1185">Reference proteome</keyword>
<name>A0A392ME95_9FABA</name>
<feature type="region of interest" description="Disordered" evidence="1">
    <location>
        <begin position="60"/>
        <end position="81"/>
    </location>
</feature>
<evidence type="ECO:0000256" key="1">
    <source>
        <dbReference type="SAM" id="MobiDB-lite"/>
    </source>
</evidence>